<dbReference type="AlphaFoldDB" id="X1A1F7"/>
<evidence type="ECO:0000313" key="2">
    <source>
        <dbReference type="EMBL" id="GAG54136.1"/>
    </source>
</evidence>
<sequence>MESQQFECQPSGLSANILFRLIIRNLIASVTATFLLVLFVFRGEIVIGWSMFFDSTIQTTFLIIMGIIFLSNFLAALAISLE</sequence>
<keyword evidence="1" id="KW-1133">Transmembrane helix</keyword>
<feature type="transmembrane region" description="Helical" evidence="1">
    <location>
        <begin position="21"/>
        <end position="41"/>
    </location>
</feature>
<keyword evidence="1" id="KW-0812">Transmembrane</keyword>
<comment type="caution">
    <text evidence="2">The sequence shown here is derived from an EMBL/GenBank/DDBJ whole genome shotgun (WGS) entry which is preliminary data.</text>
</comment>
<organism evidence="2">
    <name type="scientific">marine sediment metagenome</name>
    <dbReference type="NCBI Taxonomy" id="412755"/>
    <lineage>
        <taxon>unclassified sequences</taxon>
        <taxon>metagenomes</taxon>
        <taxon>ecological metagenomes</taxon>
    </lineage>
</organism>
<name>X1A1F7_9ZZZZ</name>
<gene>
    <name evidence="2" type="ORF">S01H4_18972</name>
</gene>
<accession>X1A1F7</accession>
<protein>
    <submittedName>
        <fullName evidence="2">Uncharacterized protein</fullName>
    </submittedName>
</protein>
<feature type="transmembrane region" description="Helical" evidence="1">
    <location>
        <begin position="61"/>
        <end position="81"/>
    </location>
</feature>
<keyword evidence="1" id="KW-0472">Membrane</keyword>
<proteinExistence type="predicted"/>
<reference evidence="2" key="1">
    <citation type="journal article" date="2014" name="Front. Microbiol.">
        <title>High frequency of phylogenetically diverse reductive dehalogenase-homologous genes in deep subseafloor sedimentary metagenomes.</title>
        <authorList>
            <person name="Kawai M."/>
            <person name="Futagami T."/>
            <person name="Toyoda A."/>
            <person name="Takaki Y."/>
            <person name="Nishi S."/>
            <person name="Hori S."/>
            <person name="Arai W."/>
            <person name="Tsubouchi T."/>
            <person name="Morono Y."/>
            <person name="Uchiyama I."/>
            <person name="Ito T."/>
            <person name="Fujiyama A."/>
            <person name="Inagaki F."/>
            <person name="Takami H."/>
        </authorList>
    </citation>
    <scope>NUCLEOTIDE SEQUENCE</scope>
    <source>
        <strain evidence="2">Expedition CK06-06</strain>
    </source>
</reference>
<dbReference type="EMBL" id="BART01008435">
    <property type="protein sequence ID" value="GAG54136.1"/>
    <property type="molecule type" value="Genomic_DNA"/>
</dbReference>
<evidence type="ECO:0000256" key="1">
    <source>
        <dbReference type="SAM" id="Phobius"/>
    </source>
</evidence>